<name>A0A1Y5TSZ7_9PROT</name>
<dbReference type="PANTHER" id="PTHR43094">
    <property type="entry name" value="AMINOTRANSFERASE"/>
    <property type="match status" value="1"/>
</dbReference>
<evidence type="ECO:0000313" key="4">
    <source>
        <dbReference type="Proteomes" id="UP000193200"/>
    </source>
</evidence>
<dbReference type="InterPro" id="IPR015421">
    <property type="entry name" value="PyrdxlP-dep_Trfase_major"/>
</dbReference>
<dbReference type="Pfam" id="PF00202">
    <property type="entry name" value="Aminotran_3"/>
    <property type="match status" value="1"/>
</dbReference>
<dbReference type="PANTHER" id="PTHR43094:SF1">
    <property type="entry name" value="AMINOTRANSFERASE CLASS-III"/>
    <property type="match status" value="1"/>
</dbReference>
<organism evidence="3 4">
    <name type="scientific">Oceanibacterium hippocampi</name>
    <dbReference type="NCBI Taxonomy" id="745714"/>
    <lineage>
        <taxon>Bacteria</taxon>
        <taxon>Pseudomonadati</taxon>
        <taxon>Pseudomonadota</taxon>
        <taxon>Alphaproteobacteria</taxon>
        <taxon>Sneathiellales</taxon>
        <taxon>Sneathiellaceae</taxon>
        <taxon>Oceanibacterium</taxon>
    </lineage>
</organism>
<dbReference type="GO" id="GO:0033094">
    <property type="term" value="F:putrescine--2-oxoglutarate transaminase activity"/>
    <property type="evidence" value="ECO:0007669"/>
    <property type="project" value="UniProtKB-EC"/>
</dbReference>
<dbReference type="InterPro" id="IPR005814">
    <property type="entry name" value="Aminotrans_3"/>
</dbReference>
<dbReference type="Gene3D" id="3.90.1150.10">
    <property type="entry name" value="Aspartate Aminotransferase, domain 1"/>
    <property type="match status" value="1"/>
</dbReference>
<dbReference type="EMBL" id="FWFR01000003">
    <property type="protein sequence ID" value="SLN71814.1"/>
    <property type="molecule type" value="Genomic_DNA"/>
</dbReference>
<accession>A0A1Y5TSZ7</accession>
<dbReference type="GO" id="GO:0030170">
    <property type="term" value="F:pyridoxal phosphate binding"/>
    <property type="evidence" value="ECO:0007669"/>
    <property type="project" value="InterPro"/>
</dbReference>
<evidence type="ECO:0000256" key="2">
    <source>
        <dbReference type="ARBA" id="ARBA00022898"/>
    </source>
</evidence>
<dbReference type="Gene3D" id="3.40.640.10">
    <property type="entry name" value="Type I PLP-dependent aspartate aminotransferase-like (Major domain)"/>
    <property type="match status" value="1"/>
</dbReference>
<dbReference type="EC" id="2.6.1.82" evidence="3"/>
<protein>
    <submittedName>
        <fullName evidence="3">Putrescine aminotransferase</fullName>
        <ecNumber evidence="3">2.6.1.82</ecNumber>
    </submittedName>
</protein>
<comment type="similarity">
    <text evidence="1">Belongs to the class-III pyridoxal-phosphate-dependent aminotransferase family.</text>
</comment>
<keyword evidence="3" id="KW-0032">Aminotransferase</keyword>
<reference evidence="3 4" key="1">
    <citation type="submission" date="2017-03" db="EMBL/GenBank/DDBJ databases">
        <authorList>
            <person name="Afonso C.L."/>
            <person name="Miller P.J."/>
            <person name="Scott M.A."/>
            <person name="Spackman E."/>
            <person name="Goraichik I."/>
            <person name="Dimitrov K.M."/>
            <person name="Suarez D.L."/>
            <person name="Swayne D.E."/>
        </authorList>
    </citation>
    <scope>NUCLEOTIDE SEQUENCE [LARGE SCALE GENOMIC DNA]</scope>
    <source>
        <strain evidence="3 4">CECT 7691</strain>
    </source>
</reference>
<dbReference type="InterPro" id="IPR015424">
    <property type="entry name" value="PyrdxlP-dep_Trfase"/>
</dbReference>
<keyword evidence="3" id="KW-0808">Transferase</keyword>
<proteinExistence type="inferred from homology"/>
<evidence type="ECO:0000256" key="1">
    <source>
        <dbReference type="ARBA" id="ARBA00008954"/>
    </source>
</evidence>
<dbReference type="InterPro" id="IPR015422">
    <property type="entry name" value="PyrdxlP-dep_Trfase_small"/>
</dbReference>
<dbReference type="SUPFAM" id="SSF53383">
    <property type="entry name" value="PLP-dependent transferases"/>
    <property type="match status" value="1"/>
</dbReference>
<sequence length="235" mass="25743">MFAYERDIAAVIGETIRNGAYAPPDWYWPEVRKFCDAYGALLVRDELPTGFGKMGWLFIHERFDVRPDITVIGKALGASVMPVAGIVVAAGLALPAGSNLGYFTHEKNPLSALVGRTTLEIIQDENLVLQARRLGNTGAVRLQELCEQYPFVREVRCEGLMFGIEFGGDDMDPVQVATIAEQVFRASVEEGVIPIFPSRSSLTLSAPLVIQESELEEALGGFQAAVRRVHQCWGG</sequence>
<dbReference type="AlphaFoldDB" id="A0A1Y5TSZ7"/>
<keyword evidence="2" id="KW-0663">Pyridoxal phosphate</keyword>
<dbReference type="InParanoid" id="A0A1Y5TSZ7"/>
<evidence type="ECO:0000313" key="3">
    <source>
        <dbReference type="EMBL" id="SLN71814.1"/>
    </source>
</evidence>
<keyword evidence="4" id="KW-1185">Reference proteome</keyword>
<gene>
    <name evidence="3" type="primary">patA_2</name>
    <name evidence="3" type="ORF">OCH7691_03401</name>
</gene>
<dbReference type="Proteomes" id="UP000193200">
    <property type="component" value="Unassembled WGS sequence"/>
</dbReference>